<reference evidence="3" key="1">
    <citation type="journal article" date="2023" name="G3 (Bethesda)">
        <title>A reference genome for the long-term kleptoplast-retaining sea slug Elysia crispata morphotype clarki.</title>
        <authorList>
            <person name="Eastman K.E."/>
            <person name="Pendleton A.L."/>
            <person name="Shaikh M.A."/>
            <person name="Suttiyut T."/>
            <person name="Ogas R."/>
            <person name="Tomko P."/>
            <person name="Gavelis G."/>
            <person name="Widhalm J.R."/>
            <person name="Wisecaver J.H."/>
        </authorList>
    </citation>
    <scope>NUCLEOTIDE SEQUENCE</scope>
    <source>
        <strain evidence="3">ECLA1</strain>
    </source>
</reference>
<evidence type="ECO:0000313" key="4">
    <source>
        <dbReference type="Proteomes" id="UP001283361"/>
    </source>
</evidence>
<feature type="chain" id="PRO_5042081592" description="C-type lectin domain-containing protein" evidence="1">
    <location>
        <begin position="19"/>
        <end position="945"/>
    </location>
</feature>
<gene>
    <name evidence="3" type="ORF">RRG08_054919</name>
</gene>
<dbReference type="Pfam" id="PF00059">
    <property type="entry name" value="Lectin_C"/>
    <property type="match status" value="4"/>
</dbReference>
<dbReference type="CDD" id="cd00037">
    <property type="entry name" value="CLECT"/>
    <property type="match status" value="4"/>
</dbReference>
<feature type="domain" description="C-type lectin" evidence="2">
    <location>
        <begin position="190"/>
        <end position="310"/>
    </location>
</feature>
<comment type="caution">
    <text evidence="3">The sequence shown here is derived from an EMBL/GenBank/DDBJ whole genome shotgun (WGS) entry which is preliminary data.</text>
</comment>
<name>A0AAE1CJS3_9GAST</name>
<dbReference type="InterPro" id="IPR050111">
    <property type="entry name" value="C-type_lectin/snaclec_domain"/>
</dbReference>
<feature type="signal peptide" evidence="1">
    <location>
        <begin position="1"/>
        <end position="18"/>
    </location>
</feature>
<dbReference type="AlphaFoldDB" id="A0AAE1CJS3"/>
<dbReference type="Gene3D" id="3.10.100.10">
    <property type="entry name" value="Mannose-Binding Protein A, subunit A"/>
    <property type="match status" value="4"/>
</dbReference>
<dbReference type="SMART" id="SM00034">
    <property type="entry name" value="CLECT"/>
    <property type="match status" value="4"/>
</dbReference>
<dbReference type="InterPro" id="IPR001304">
    <property type="entry name" value="C-type_lectin-like"/>
</dbReference>
<dbReference type="PROSITE" id="PS50041">
    <property type="entry name" value="C_TYPE_LECTIN_2"/>
    <property type="match status" value="4"/>
</dbReference>
<dbReference type="SUPFAM" id="SSF56436">
    <property type="entry name" value="C-type lectin-like"/>
    <property type="match status" value="4"/>
</dbReference>
<feature type="domain" description="C-type lectin" evidence="2">
    <location>
        <begin position="42"/>
        <end position="162"/>
    </location>
</feature>
<dbReference type="InterPro" id="IPR016187">
    <property type="entry name" value="CTDL_fold"/>
</dbReference>
<feature type="domain" description="C-type lectin" evidence="2">
    <location>
        <begin position="483"/>
        <end position="590"/>
    </location>
</feature>
<organism evidence="3 4">
    <name type="scientific">Elysia crispata</name>
    <name type="common">lettuce slug</name>
    <dbReference type="NCBI Taxonomy" id="231223"/>
    <lineage>
        <taxon>Eukaryota</taxon>
        <taxon>Metazoa</taxon>
        <taxon>Spiralia</taxon>
        <taxon>Lophotrochozoa</taxon>
        <taxon>Mollusca</taxon>
        <taxon>Gastropoda</taxon>
        <taxon>Heterobranchia</taxon>
        <taxon>Euthyneura</taxon>
        <taxon>Panpulmonata</taxon>
        <taxon>Sacoglossa</taxon>
        <taxon>Placobranchoidea</taxon>
        <taxon>Plakobranchidae</taxon>
        <taxon>Elysia</taxon>
    </lineage>
</organism>
<keyword evidence="1" id="KW-0732">Signal</keyword>
<evidence type="ECO:0000313" key="3">
    <source>
        <dbReference type="EMBL" id="KAK3700505.1"/>
    </source>
</evidence>
<dbReference type="EMBL" id="JAWDGP010007912">
    <property type="protein sequence ID" value="KAK3700505.1"/>
    <property type="molecule type" value="Genomic_DNA"/>
</dbReference>
<accession>A0AAE1CJS3</accession>
<dbReference type="PANTHER" id="PTHR22803">
    <property type="entry name" value="MANNOSE, PHOSPHOLIPASE, LECTIN RECEPTOR RELATED"/>
    <property type="match status" value="1"/>
</dbReference>
<evidence type="ECO:0000259" key="2">
    <source>
        <dbReference type="PROSITE" id="PS50041"/>
    </source>
</evidence>
<dbReference type="InterPro" id="IPR016186">
    <property type="entry name" value="C-type_lectin-like/link_sf"/>
</dbReference>
<protein>
    <recommendedName>
        <fullName evidence="2">C-type lectin domain-containing protein</fullName>
    </recommendedName>
</protein>
<sequence>MMLGLAILLVLTCDGVNAIVYLDNQVACSSGWIEVNERELQNSKTCIKLQHVKKSWEDARRACQDDSGDLVKILTRTMNDEIMYQVSIYEGESFWFSLRVSLTDRYTWHWLGESEEATNQSWFPFPWSSRRAEICGEINKQSGVRESCSYGICSKPKKFICQRLPTNQILDNPVACSHGWIEVNEWELQNSKTCIKLQHVKKSWEDARRACQDDSGDLVKIITRTMNDEIMYQVSLYERQSFWFALRGRLSDRHTWHWLGESEEATSQSWFGFPWSSRRKEICGEINKQPGVRESWSYGICSKPKKFICQRLPIKQISFLPTEYKTFETCPDGWVKASSVNRSCIKFFYWTLDWEAARAVCRSHGADLIQINNARMQRFITDRIENYEPYMLWVGLKKQANDIYFWVGHSLARYFDWGQGQPNGDGNKTCVAIVEGLNRKWALKRCSDRADFICEKGPIQTSFMQNTYGTAITCQVGWVKSPTTGTCLKQDPRSVTWFAARDCCSEVDADLVKVLDDKMNKLIKEMISWNHWIGLNDIYEEGSFHWLDEVVEPKYSKLYRNYSSIEDNDIDCVSISPRFHDGVWRHNFCSPIARYPLICEKLPGPSPCLYPDREGWFGHNCKYKCQCAESVTCNKFDGSCAGRCSSNRIGPSCQYELMRFSVDPSFAWLRDKSRATCNNEGLDSVRLTLDTAVYVNSIHFDLNDSSQLQNIKVIVNKLSHEHQQECNAIGDTTLLCNISDLIKEVKLSGSGVRHLCNYQIFEANVHFQVVNKTEAEIAWLNDGYSTTTCNNEDTDLLDVTFDRPRKLGWIALYFTKPDSSENRSISITSGATAQSITHQCENPRTSESETVVDVNCSTDHLVDQLYLRGPGVTLLCGIRFENVRIEYSSEGVSSSRFSWMTDHNDTTCNHLDDDVVTVTLDTPIPLTWIRVVLETGKARNKRDKV</sequence>
<evidence type="ECO:0000256" key="1">
    <source>
        <dbReference type="SAM" id="SignalP"/>
    </source>
</evidence>
<feature type="domain" description="C-type lectin" evidence="2">
    <location>
        <begin position="340"/>
        <end position="455"/>
    </location>
</feature>
<proteinExistence type="predicted"/>
<keyword evidence="4" id="KW-1185">Reference proteome</keyword>
<dbReference type="Proteomes" id="UP001283361">
    <property type="component" value="Unassembled WGS sequence"/>
</dbReference>